<evidence type="ECO:0000313" key="3">
    <source>
        <dbReference type="Proteomes" id="UP000054359"/>
    </source>
</evidence>
<dbReference type="EMBL" id="KK113604">
    <property type="protein sequence ID" value="KFM60577.1"/>
    <property type="molecule type" value="Genomic_DNA"/>
</dbReference>
<dbReference type="Gene3D" id="3.90.226.10">
    <property type="entry name" value="2-enoyl-CoA Hydratase, Chain A, domain 1"/>
    <property type="match status" value="1"/>
</dbReference>
<evidence type="ECO:0000313" key="2">
    <source>
        <dbReference type="EMBL" id="KFM60577.1"/>
    </source>
</evidence>
<feature type="domain" description="CoA carboxyltransferase C-terminal" evidence="1">
    <location>
        <begin position="1"/>
        <end position="182"/>
    </location>
</feature>
<gene>
    <name evidence="2" type="ORF">X975_21287</name>
</gene>
<evidence type="ECO:0000259" key="1">
    <source>
        <dbReference type="PROSITE" id="PS50989"/>
    </source>
</evidence>
<dbReference type="GO" id="GO:0006633">
    <property type="term" value="P:fatty acid biosynthetic process"/>
    <property type="evidence" value="ECO:0007669"/>
    <property type="project" value="TreeGrafter"/>
</dbReference>
<dbReference type="OMA" id="TINERHM"/>
<dbReference type="InterPro" id="IPR011763">
    <property type="entry name" value="COA_CT_C"/>
</dbReference>
<dbReference type="PROSITE" id="PS50989">
    <property type="entry name" value="COA_CT_CTER"/>
    <property type="match status" value="1"/>
</dbReference>
<dbReference type="STRING" id="407821.A0A087T638"/>
<dbReference type="AlphaFoldDB" id="A0A087T638"/>
<proteinExistence type="predicted"/>
<accession>A0A087T638</accession>
<name>A0A087T638_STEMI</name>
<dbReference type="Pfam" id="PF01039">
    <property type="entry name" value="Carboxyl_trans"/>
    <property type="match status" value="1"/>
</dbReference>
<reference evidence="2 3" key="1">
    <citation type="submission" date="2013-11" db="EMBL/GenBank/DDBJ databases">
        <title>Genome sequencing of Stegodyphus mimosarum.</title>
        <authorList>
            <person name="Bechsgaard J."/>
        </authorList>
    </citation>
    <scope>NUCLEOTIDE SEQUENCE [LARGE SCALE GENOMIC DNA]</scope>
</reference>
<dbReference type="SUPFAM" id="SSF52096">
    <property type="entry name" value="ClpP/crotonase"/>
    <property type="match status" value="1"/>
</dbReference>
<keyword evidence="3" id="KW-1185">Reference proteome</keyword>
<feature type="non-terminal residue" evidence="2">
    <location>
        <position position="308"/>
    </location>
</feature>
<protein>
    <submittedName>
        <fullName evidence="2">Acetyl-CoA carboxylase</fullName>
    </submittedName>
</protein>
<organism evidence="2 3">
    <name type="scientific">Stegodyphus mimosarum</name>
    <name type="common">African social velvet spider</name>
    <dbReference type="NCBI Taxonomy" id="407821"/>
    <lineage>
        <taxon>Eukaryota</taxon>
        <taxon>Metazoa</taxon>
        <taxon>Ecdysozoa</taxon>
        <taxon>Arthropoda</taxon>
        <taxon>Chelicerata</taxon>
        <taxon>Arachnida</taxon>
        <taxon>Araneae</taxon>
        <taxon>Araneomorphae</taxon>
        <taxon>Entelegynae</taxon>
        <taxon>Eresoidea</taxon>
        <taxon>Eresidae</taxon>
        <taxon>Stegodyphus</taxon>
    </lineage>
</organism>
<dbReference type="GO" id="GO:0005739">
    <property type="term" value="C:mitochondrion"/>
    <property type="evidence" value="ECO:0007669"/>
    <property type="project" value="TreeGrafter"/>
</dbReference>
<dbReference type="InterPro" id="IPR034733">
    <property type="entry name" value="AcCoA_carboxyl_beta"/>
</dbReference>
<dbReference type="InterPro" id="IPR049076">
    <property type="entry name" value="ACCA"/>
</dbReference>
<dbReference type="PANTHER" id="PTHR45728">
    <property type="entry name" value="ACETYL-COA CARBOXYLASE, ISOFORM A"/>
    <property type="match status" value="1"/>
</dbReference>
<dbReference type="GO" id="GO:0003989">
    <property type="term" value="F:acetyl-CoA carboxylase activity"/>
    <property type="evidence" value="ECO:0007669"/>
    <property type="project" value="InterPro"/>
</dbReference>
<dbReference type="Proteomes" id="UP000054359">
    <property type="component" value="Unassembled WGS sequence"/>
</dbReference>
<sequence>MKDMYDQVLKFGAMIVDALREYNQPILVYIPPYAELRGGAWVVVDATINERHMEMYADHDSRGGILEPEGTVEIRFRKKDLVKTMHRIDPLCKDILNQLSSTAVTTEQKGILEKQLHQREQSLLSVYHQVALTFSDLHDTPRHMMDKGAIQEIIPWAKSRTLLYWRLRRLLLQNRIKADVLSVKPTLSDGEVDSMLRRWFVEEHGAVNQYLWDDNKAVVDWLTVQLDTARERSHILENIDCIRRDSVISHIRSLLQSHPEVAMDSVVHIIQNMTPQQRSDVLNTIRAFEAQLSESTLPLDPETSPLLS</sequence>
<dbReference type="PANTHER" id="PTHR45728:SF3">
    <property type="entry name" value="ACETYL-COA CARBOXYLASE"/>
    <property type="match status" value="1"/>
</dbReference>
<dbReference type="InterPro" id="IPR029045">
    <property type="entry name" value="ClpP/crotonase-like_dom_sf"/>
</dbReference>
<dbReference type="OrthoDB" id="10029892at2759"/>